<dbReference type="SUPFAM" id="SSF158682">
    <property type="entry name" value="TerB-like"/>
    <property type="match status" value="1"/>
</dbReference>
<dbReference type="InterPro" id="IPR029024">
    <property type="entry name" value="TerB-like"/>
</dbReference>
<organism evidence="2 3">
    <name type="scientific">Massilia cellulosiltytica</name>
    <dbReference type="NCBI Taxonomy" id="2683234"/>
    <lineage>
        <taxon>Bacteria</taxon>
        <taxon>Pseudomonadati</taxon>
        <taxon>Pseudomonadota</taxon>
        <taxon>Betaproteobacteria</taxon>
        <taxon>Burkholderiales</taxon>
        <taxon>Oxalobacteraceae</taxon>
        <taxon>Telluria group</taxon>
        <taxon>Massilia</taxon>
    </lineage>
</organism>
<dbReference type="AlphaFoldDB" id="A0A7X3G4Z9"/>
<evidence type="ECO:0000313" key="3">
    <source>
        <dbReference type="Proteomes" id="UP000443353"/>
    </source>
</evidence>
<feature type="domain" description="Co-chaperone DjlA N-terminal" evidence="1">
    <location>
        <begin position="12"/>
        <end position="119"/>
    </location>
</feature>
<accession>A0A7X3G4Z9</accession>
<gene>
    <name evidence="2" type="ORF">GPY61_28065</name>
</gene>
<dbReference type="InterPro" id="IPR007791">
    <property type="entry name" value="DjlA_N"/>
</dbReference>
<dbReference type="Proteomes" id="UP000443353">
    <property type="component" value="Unassembled WGS sequence"/>
</dbReference>
<sequence length="132" mass="14485">MRSYPKNSPRAAGRLLALTMIVDGNVALSELKAVYRSRILEHIALDDDEFDAVLHELCNDLLATAHHGNVHVDTATIDAFLDDVDAPELRRNLLGAMWRLADADGWLADAEAIVLNRAAIRWGAESGFVTAH</sequence>
<name>A0A7X3G4Z9_9BURK</name>
<proteinExistence type="predicted"/>
<dbReference type="Gene3D" id="1.10.3680.10">
    <property type="entry name" value="TerB-like"/>
    <property type="match status" value="1"/>
</dbReference>
<dbReference type="RefSeq" id="WP_056133488.1">
    <property type="nucleotide sequence ID" value="NZ_WSES01000009.1"/>
</dbReference>
<dbReference type="EMBL" id="WSES01000009">
    <property type="protein sequence ID" value="MVW63791.1"/>
    <property type="molecule type" value="Genomic_DNA"/>
</dbReference>
<keyword evidence="3" id="KW-1185">Reference proteome</keyword>
<reference evidence="2 3" key="1">
    <citation type="submission" date="2019-12" db="EMBL/GenBank/DDBJ databases">
        <authorList>
            <person name="Li C."/>
            <person name="Zhao J."/>
        </authorList>
    </citation>
    <scope>NUCLEOTIDE SEQUENCE [LARGE SCALE GENOMIC DNA]</scope>
    <source>
        <strain evidence="2 3">NEAU-DD11</strain>
    </source>
</reference>
<protein>
    <submittedName>
        <fullName evidence="2">TerB family tellurite resistance protein</fullName>
    </submittedName>
</protein>
<evidence type="ECO:0000313" key="2">
    <source>
        <dbReference type="EMBL" id="MVW63791.1"/>
    </source>
</evidence>
<dbReference type="Pfam" id="PF05099">
    <property type="entry name" value="TerB"/>
    <property type="match status" value="1"/>
</dbReference>
<dbReference type="CDD" id="cd07177">
    <property type="entry name" value="terB_like"/>
    <property type="match status" value="1"/>
</dbReference>
<evidence type="ECO:0000259" key="1">
    <source>
        <dbReference type="Pfam" id="PF05099"/>
    </source>
</evidence>
<comment type="caution">
    <text evidence="2">The sequence shown here is derived from an EMBL/GenBank/DDBJ whole genome shotgun (WGS) entry which is preliminary data.</text>
</comment>